<comment type="subcellular location">
    <subcellularLocation>
        <location evidence="1">Cell membrane</location>
        <topology evidence="1">Lipid-anchor</topology>
    </subcellularLocation>
</comment>
<comment type="caution">
    <text evidence="5">The sequence shown here is derived from an EMBL/GenBank/DDBJ whole genome shotgun (WGS) entry which is preliminary data.</text>
</comment>
<gene>
    <name evidence="5" type="ORF">ISU02_17775</name>
</gene>
<accession>A0ABR9ZYA8</accession>
<dbReference type="PROSITE" id="PS01040">
    <property type="entry name" value="SBP_BACTERIAL_5"/>
    <property type="match status" value="1"/>
</dbReference>
<dbReference type="RefSeq" id="WP_194703196.1">
    <property type="nucleotide sequence ID" value="NZ_JADKNH010000012.1"/>
</dbReference>
<evidence type="ECO:0000259" key="4">
    <source>
        <dbReference type="Pfam" id="PF00496"/>
    </source>
</evidence>
<dbReference type="SUPFAM" id="SSF53850">
    <property type="entry name" value="Periplasmic binding protein-like II"/>
    <property type="match status" value="1"/>
</dbReference>
<dbReference type="InterPro" id="IPR030678">
    <property type="entry name" value="Peptide/Ni-bd"/>
</dbReference>
<dbReference type="InterPro" id="IPR039424">
    <property type="entry name" value="SBP_5"/>
</dbReference>
<dbReference type="PANTHER" id="PTHR30290">
    <property type="entry name" value="PERIPLASMIC BINDING COMPONENT OF ABC TRANSPORTER"/>
    <property type="match status" value="1"/>
</dbReference>
<organism evidence="5 6">
    <name type="scientific">Fusibacter ferrireducens</name>
    <dbReference type="NCBI Taxonomy" id="2785058"/>
    <lineage>
        <taxon>Bacteria</taxon>
        <taxon>Bacillati</taxon>
        <taxon>Bacillota</taxon>
        <taxon>Clostridia</taxon>
        <taxon>Eubacteriales</taxon>
        <taxon>Eubacteriales Family XII. Incertae Sedis</taxon>
        <taxon>Fusibacter</taxon>
    </lineage>
</organism>
<dbReference type="Gene3D" id="3.10.105.10">
    <property type="entry name" value="Dipeptide-binding Protein, Domain 3"/>
    <property type="match status" value="1"/>
</dbReference>
<dbReference type="Pfam" id="PF00496">
    <property type="entry name" value="SBP_bac_5"/>
    <property type="match status" value="1"/>
</dbReference>
<reference evidence="5 6" key="1">
    <citation type="submission" date="2020-11" db="EMBL/GenBank/DDBJ databases">
        <title>Fusibacter basophilias sp. nov.</title>
        <authorList>
            <person name="Qiu D."/>
        </authorList>
    </citation>
    <scope>NUCLEOTIDE SEQUENCE [LARGE SCALE GENOMIC DNA]</scope>
    <source>
        <strain evidence="5 6">Q10-2</strain>
    </source>
</reference>
<evidence type="ECO:0000256" key="1">
    <source>
        <dbReference type="ARBA" id="ARBA00004193"/>
    </source>
</evidence>
<feature type="domain" description="Solute-binding protein family 5" evidence="4">
    <location>
        <begin position="86"/>
        <end position="464"/>
    </location>
</feature>
<dbReference type="PROSITE" id="PS51257">
    <property type="entry name" value="PROKAR_LIPOPROTEIN"/>
    <property type="match status" value="1"/>
</dbReference>
<dbReference type="InterPro" id="IPR023765">
    <property type="entry name" value="SBP_5_CS"/>
</dbReference>
<evidence type="ECO:0000256" key="3">
    <source>
        <dbReference type="ARBA" id="ARBA00022729"/>
    </source>
</evidence>
<dbReference type="EMBL" id="JADKNH010000012">
    <property type="protein sequence ID" value="MBF4694951.1"/>
    <property type="molecule type" value="Genomic_DNA"/>
</dbReference>
<dbReference type="Proteomes" id="UP000614200">
    <property type="component" value="Unassembled WGS sequence"/>
</dbReference>
<dbReference type="PIRSF" id="PIRSF002741">
    <property type="entry name" value="MppA"/>
    <property type="match status" value="1"/>
</dbReference>
<evidence type="ECO:0000313" key="5">
    <source>
        <dbReference type="EMBL" id="MBF4694951.1"/>
    </source>
</evidence>
<dbReference type="Gene3D" id="3.40.190.10">
    <property type="entry name" value="Periplasmic binding protein-like II"/>
    <property type="match status" value="1"/>
</dbReference>
<proteinExistence type="inferred from homology"/>
<protein>
    <recommendedName>
        <fullName evidence="4">Solute-binding protein family 5 domain-containing protein</fullName>
    </recommendedName>
</protein>
<dbReference type="InterPro" id="IPR000914">
    <property type="entry name" value="SBP_5_dom"/>
</dbReference>
<dbReference type="Gene3D" id="3.90.76.10">
    <property type="entry name" value="Dipeptide-binding Protein, Domain 1"/>
    <property type="match status" value="1"/>
</dbReference>
<evidence type="ECO:0000313" key="6">
    <source>
        <dbReference type="Proteomes" id="UP000614200"/>
    </source>
</evidence>
<keyword evidence="3" id="KW-0732">Signal</keyword>
<keyword evidence="6" id="KW-1185">Reference proteome</keyword>
<sequence>MKRRLGIIILATLMLFTVGCEVNKNRIEMPDNRIVKEAVHDNELRYGLWSAPSGVFAPQYEKSDYDDIIMSLAYEPLVMINPSNEYEGILAERWTLSEDQKTMTFFLRKNVKWHDGEPFTANDVLFSLKYIAHPQYDGEKYVNISAIEGIEDYHNGNSIHIKGIEIVDDLTIKITTKAVYAPVLEQIGDIKIFPEHIWKDVDIEHVYENEAVLTTTIGTGPYTVESVTPNQDIRLVRYSNYWGGEPKIERIAVQIMSSETAQIKMINGQLDVMQIASMAPNDLQLYEDAGVRIEKINYNSFQNMTLNTENRILKNTYVRQALTMAIDRESIVETLIFGYGNVSNTVYKQDSWVYPEDYKINKYPYNPDRALRKLISNPDFVYKENVLYYENEPVVLSLIYPSGNKARELSASVIQENLSRIGIDVVLTKVEFNDLLDLMRTGQYEMALIGNGFALDPDVSTMFSTDSISFRNYSRFSNEKLDQLLDMGVTTLDKLERQQIYEEVAILINKQMPIIFLYNWTEGRAISARLRGAEFYPYNYFYRVHEWYFEE</sequence>
<comment type="similarity">
    <text evidence="2">Belongs to the bacterial solute-binding protein 5 family.</text>
</comment>
<name>A0ABR9ZYA8_9FIRM</name>
<evidence type="ECO:0000256" key="2">
    <source>
        <dbReference type="ARBA" id="ARBA00005695"/>
    </source>
</evidence>